<comment type="caution">
    <text evidence="9">The sequence shown here is derived from an EMBL/GenBank/DDBJ whole genome shotgun (WGS) entry which is preliminary data.</text>
</comment>
<feature type="region of interest" description="Disordered" evidence="6">
    <location>
        <begin position="226"/>
        <end position="255"/>
    </location>
</feature>
<reference evidence="9 10" key="1">
    <citation type="submission" date="2020-12" db="EMBL/GenBank/DDBJ databases">
        <title>Effect of drift, selection, and recombination on the evolution of hybrid genomes in Candida yeast pathogens.</title>
        <authorList>
            <person name="Mixao V."/>
            <person name="Ksiezopolska E."/>
            <person name="Saus E."/>
            <person name="Boekhout T."/>
            <person name="Gacser A."/>
            <person name="Gabaldon T."/>
        </authorList>
    </citation>
    <scope>NUCLEOTIDE SEQUENCE [LARGE SCALE GENOMIC DNA]</scope>
    <source>
        <strain evidence="9 10">BP57</strain>
    </source>
</reference>
<dbReference type="CDD" id="cd14474">
    <property type="entry name" value="SPX_YDR089W"/>
    <property type="match status" value="1"/>
</dbReference>
<evidence type="ECO:0000259" key="8">
    <source>
        <dbReference type="PROSITE" id="PS51382"/>
    </source>
</evidence>
<dbReference type="AlphaFoldDB" id="A0A8H7ZKU7"/>
<dbReference type="EMBL" id="JAEOAQ010000001">
    <property type="protein sequence ID" value="KAG5422369.1"/>
    <property type="molecule type" value="Genomic_DNA"/>
</dbReference>
<evidence type="ECO:0000256" key="3">
    <source>
        <dbReference type="ARBA" id="ARBA00022692"/>
    </source>
</evidence>
<dbReference type="Pfam" id="PF03105">
    <property type="entry name" value="SPX"/>
    <property type="match status" value="1"/>
</dbReference>
<dbReference type="GO" id="GO:0033254">
    <property type="term" value="C:vacuolar transporter chaperone complex"/>
    <property type="evidence" value="ECO:0007669"/>
    <property type="project" value="UniProtKB-ARBA"/>
</dbReference>
<feature type="transmembrane region" description="Helical" evidence="7">
    <location>
        <begin position="904"/>
        <end position="925"/>
    </location>
</feature>
<protein>
    <recommendedName>
        <fullName evidence="8">SPX domain-containing protein</fullName>
    </recommendedName>
</protein>
<evidence type="ECO:0000256" key="4">
    <source>
        <dbReference type="ARBA" id="ARBA00022989"/>
    </source>
</evidence>
<feature type="region of interest" description="Disordered" evidence="6">
    <location>
        <begin position="450"/>
        <end position="470"/>
    </location>
</feature>
<dbReference type="InterPro" id="IPR051572">
    <property type="entry name" value="VTC_Complex_Subunit"/>
</dbReference>
<comment type="subcellular location">
    <subcellularLocation>
        <location evidence="1">Vacuole membrane</location>
        <topology evidence="1">Multi-pass membrane protein</topology>
    </subcellularLocation>
</comment>
<proteinExistence type="predicted"/>
<dbReference type="PROSITE" id="PS51382">
    <property type="entry name" value="SPX"/>
    <property type="match status" value="1"/>
</dbReference>
<gene>
    <name evidence="9" type="ORF">I9W82_001464</name>
</gene>
<evidence type="ECO:0000256" key="6">
    <source>
        <dbReference type="SAM" id="MobiDB-lite"/>
    </source>
</evidence>
<organism evidence="9 10">
    <name type="scientific">Candida metapsilosis</name>
    <dbReference type="NCBI Taxonomy" id="273372"/>
    <lineage>
        <taxon>Eukaryota</taxon>
        <taxon>Fungi</taxon>
        <taxon>Dikarya</taxon>
        <taxon>Ascomycota</taxon>
        <taxon>Saccharomycotina</taxon>
        <taxon>Pichiomycetes</taxon>
        <taxon>Debaryomycetaceae</taxon>
        <taxon>Candida/Lodderomyces clade</taxon>
        <taxon>Candida</taxon>
    </lineage>
</organism>
<feature type="compositionally biased region" description="Polar residues" evidence="6">
    <location>
        <begin position="667"/>
        <end position="679"/>
    </location>
</feature>
<feature type="transmembrane region" description="Helical" evidence="7">
    <location>
        <begin position="870"/>
        <end position="892"/>
    </location>
</feature>
<accession>A0A8H7ZKU7</accession>
<dbReference type="Proteomes" id="UP000669133">
    <property type="component" value="Unassembled WGS sequence"/>
</dbReference>
<evidence type="ECO:0000256" key="2">
    <source>
        <dbReference type="ARBA" id="ARBA00022554"/>
    </source>
</evidence>
<dbReference type="PANTHER" id="PTHR46140:SF1">
    <property type="entry name" value="VACUOLAR TRANSPORTER CHAPERONE COMPLEX SUBUNIT 4-RELATED"/>
    <property type="match status" value="1"/>
</dbReference>
<dbReference type="InterPro" id="IPR004331">
    <property type="entry name" value="SPX_dom"/>
</dbReference>
<keyword evidence="3 7" id="KW-0812">Transmembrane</keyword>
<keyword evidence="5 7" id="KW-0472">Membrane</keyword>
<evidence type="ECO:0000313" key="9">
    <source>
        <dbReference type="EMBL" id="KAG5422369.1"/>
    </source>
</evidence>
<name>A0A8H7ZKU7_9ASCO</name>
<feature type="compositionally biased region" description="Low complexity" evidence="6">
    <location>
        <begin position="453"/>
        <end position="469"/>
    </location>
</feature>
<keyword evidence="10" id="KW-1185">Reference proteome</keyword>
<evidence type="ECO:0000256" key="7">
    <source>
        <dbReference type="SAM" id="Phobius"/>
    </source>
</evidence>
<evidence type="ECO:0000256" key="1">
    <source>
        <dbReference type="ARBA" id="ARBA00004128"/>
    </source>
</evidence>
<dbReference type="GeneID" id="93650093"/>
<keyword evidence="2" id="KW-0926">Vacuole</keyword>
<feature type="domain" description="SPX" evidence="8">
    <location>
        <begin position="1"/>
        <end position="148"/>
    </location>
</feature>
<feature type="compositionally biased region" description="Basic residues" evidence="6">
    <location>
        <begin position="657"/>
        <end position="666"/>
    </location>
</feature>
<dbReference type="GO" id="GO:0005774">
    <property type="term" value="C:vacuolar membrane"/>
    <property type="evidence" value="ECO:0007669"/>
    <property type="project" value="UniProtKB-SubCell"/>
</dbReference>
<dbReference type="PANTHER" id="PTHR46140">
    <property type="entry name" value="VACUOLAR TRANSPORTER CHAPERONE 1-RELATED"/>
    <property type="match status" value="1"/>
</dbReference>
<dbReference type="OrthoDB" id="5588846at2759"/>
<evidence type="ECO:0000256" key="5">
    <source>
        <dbReference type="ARBA" id="ARBA00023136"/>
    </source>
</evidence>
<evidence type="ECO:0000313" key="10">
    <source>
        <dbReference type="Proteomes" id="UP000669133"/>
    </source>
</evidence>
<feature type="compositionally biased region" description="Low complexity" evidence="6">
    <location>
        <begin position="238"/>
        <end position="255"/>
    </location>
</feature>
<keyword evidence="4 7" id="KW-1133">Transmembrane helix</keyword>
<dbReference type="RefSeq" id="XP_067551485.1">
    <property type="nucleotide sequence ID" value="XM_067690212.1"/>
</dbReference>
<feature type="region of interest" description="Disordered" evidence="6">
    <location>
        <begin position="635"/>
        <end position="694"/>
    </location>
</feature>
<feature type="compositionally biased region" description="Polar residues" evidence="6">
    <location>
        <begin position="226"/>
        <end position="237"/>
    </location>
</feature>
<feature type="transmembrane region" description="Helical" evidence="7">
    <location>
        <begin position="826"/>
        <end position="850"/>
    </location>
</feature>
<sequence length="928" mass="107459">MKFGNNLQHLSVPEWKSYNIDYNDLKYKIKQITKQDTQDLSSLHHAFIENIDYVNLFIQTKYGELNRKFAFLESIFNNLLHIKDEINDYDSLRSFLIEIDELFYQAIELSIILKNLSKFILIQKIAIKKIFKKFLKYYQYKKIGGKFVLELKDNHLINNPRSFVNFDLTQLTLKLTNLINLIKYERKFVECFNGDLHRKNSLFSLASSLNTASDYQTSILANQNNHSTNANTSQPIPNKNGTFTTTTATTNSSPNTAITTATNTTANYFNSNPQQIPTSPEEHFDLTVLLKRNFQCHCLVPNESTSDIILNLNVYLNLKCIEDNLVSVIYLNQDLLKEPALILSNDTSQSSIVMAPTGGLRKYSYCILPNDIVRVFLSHLQDRANEEYKSQLLDYFQESSQLTKKTIDFIISNDYLPVSKTFCQRSRFRIDKTTGGDDDLVTADGNLADEIGSSNQQSQSQQQQQPSQPDENDYYIALESNISTTNKPKYINTIDFPETFNDMDCFPHSHLGIFSNHLNLSEFESSLTTEVDSQTGVLRNRYSSSFARRFPKKLQMILQNNAVSLYKGFNFYQYQISCYYNIVPNGEFINNHYSNLLNLNLLKEFEDIDACNQQLNQEEGLIRAKSDDIMKHKMSIQNLQQQQQQDQAVEEQERQQRQKQARHIQSRLHNQPQQDSFGSSIFDHIRRGSGSVSPNEVNLSDDYVVNLEGGPDMYDLPNNQVTKFLTSILHFKDRLFNNDETMRHKPQHKQRSIHENPYYYSSNANPIDEQHQLLDPYTKLLSMYHNQDDVNNYSTYDSINEEPMSYFQRNDHQLKYESDYDQTLSYIYFTLTIISLFLSGIQLGTIYSIFTSIDDIEDSKFLIRDNLGIFIVLVLGMIISVGFNLLAINLLWFRYNSPVKFHKFSVTGALIINLLGCVWSCVLLLHCF</sequence>
<dbReference type="GO" id="GO:0006799">
    <property type="term" value="P:polyphosphate biosynthetic process"/>
    <property type="evidence" value="ECO:0007669"/>
    <property type="project" value="UniProtKB-ARBA"/>
</dbReference>